<feature type="compositionally biased region" description="Basic and acidic residues" evidence="1">
    <location>
        <begin position="988"/>
        <end position="999"/>
    </location>
</feature>
<reference evidence="3" key="1">
    <citation type="submission" date="2025-08" db="UniProtKB">
        <authorList>
            <consortium name="RefSeq"/>
        </authorList>
    </citation>
    <scope>IDENTIFICATION</scope>
    <source>
        <tissue evidence="3">Spleen</tissue>
    </source>
</reference>
<dbReference type="CTD" id="100652824"/>
<gene>
    <name evidence="3" type="primary">KIAA2012</name>
</gene>
<sequence length="1141" mass="126389">MFTLSLLSRGNGQVVQSKQKRLEVFLEPEDYLNWTPQDKALISKPQDRTQVTRGCLPKTYSTRKGVLILYSEDFAEPSWKQKERKRRPRPYHRQGKKSGFVLQTLKDLTAAILAYGSERKDQKDRDWQPYLHFLSKPDSQNEQQIRPGYSAKRYLFSLFQNWTSGTLYKLQCSGYIRDPRLFQDNQLYLPNHLRRQQDLSAVPSKYRLLPVYPSVSTFWTQKEQRADEDASDLDNEESEDSDVDKEDCRAGKHWEEKVPLPPLKRKPPGRATWLNNEAYAEDENQSMNLQAPTVCQVLCQVLAIQVRRMIYSLLDTWMEPHQGMQALKKSQGHHGKSHPPLGSDSVFGNIETPQFLSQGSQSTFYGGTFPDRKTYLSGNVKISKSRHQMFPELLVERCVLPPVQPTINPEQNVPRKVKEKKVPKALKLPAITEEPPKAQDPLRSQLNDYGSPEELLILPLEVHVCAEDQPKDRGQRRESWNTECRPKANVDGKSLPKLSLQQTCYSQPPLTVHLPRDSGNDFSHPHSSTHEIRDSERKSSKIQQKTFGARSSKDLMDDGTNQSGLPEELIGSSQDPALGNILMGPAGDIVCQPLLGSVQSIDLPLQLDFASGQEYQFVNSSTNLGEACSSDQHVKKGNIHSEASLHMNTCETSSLTPEPAEKGAPQSLEAAVLKTGESQSFINKELEYEKGQVSQGRQASTITENHQHDPALLGNGRSEQKVRIQTEEPCPDSDVFPEQQQPTQGGCAPLPLEPPAQSLSVIETEKSKPQLDGSSTKEVKRQRDGNSESPGTSGLKQNLTPPVETIKELPLGNAPVAPKMGGTKRNPTEKQPPSRSRKGEDVPPKLGKPAEESSPERQMPEKTKRRKRNEVNKSKAPPNVGKGEKPQNKTEFIGGKPKKQKIANKTMSVSKKKKPRAKKKEMGQKGRILEIGSELNNSSSTEDESDEDCSLSSYSSQEFTLPPKYQIPESQVSRDERLYSIQPTIAKENTDSEKDKSADTSEALPVDHQQEKVPRERILAAKGRDEAPTGGKTEKGEGGEEKAAARRTPAARAAKGRARAGAAEESQREALTETETGRRAATAGGRGEEEIAASASSSGPRQAAAGGLPQEDAGDAEEKAGGGRQKGRGREAKAKGVGKAA</sequence>
<feature type="compositionally biased region" description="Basic and acidic residues" evidence="1">
    <location>
        <begin position="837"/>
        <end position="862"/>
    </location>
</feature>
<proteinExistence type="predicted"/>
<feature type="compositionally biased region" description="Basic residues" evidence="1">
    <location>
        <begin position="910"/>
        <end position="919"/>
    </location>
</feature>
<protein>
    <submittedName>
        <fullName evidence="3">Uncharacterized protein KIAA2012 homolog isoform X1</fullName>
    </submittedName>
</protein>
<dbReference type="InParanoid" id="A0A6P5J534"/>
<dbReference type="GeneID" id="110196949"/>
<feature type="compositionally biased region" description="Polar residues" evidence="1">
    <location>
        <begin position="787"/>
        <end position="800"/>
    </location>
</feature>
<feature type="compositionally biased region" description="Basic and acidic residues" evidence="1">
    <location>
        <begin position="528"/>
        <end position="539"/>
    </location>
</feature>
<feature type="region of interest" description="Disordered" evidence="1">
    <location>
        <begin position="325"/>
        <end position="349"/>
    </location>
</feature>
<feature type="region of interest" description="Disordered" evidence="1">
    <location>
        <begin position="509"/>
        <end position="567"/>
    </location>
</feature>
<feature type="compositionally biased region" description="Polar residues" evidence="1">
    <location>
        <begin position="692"/>
        <end position="704"/>
    </location>
</feature>
<dbReference type="PANTHER" id="PTHR21937">
    <property type="entry name" value="CCDC66 DOMAIN-CONTAINING PROTEIN"/>
    <property type="match status" value="1"/>
</dbReference>
<feature type="compositionally biased region" description="Basic and acidic residues" evidence="1">
    <location>
        <begin position="1008"/>
        <end position="1044"/>
    </location>
</feature>
<dbReference type="PANTHER" id="PTHR21937:SF5">
    <property type="entry name" value="GENE 973-RELATED"/>
    <property type="match status" value="1"/>
</dbReference>
<keyword evidence="2" id="KW-1185">Reference proteome</keyword>
<feature type="region of interest" description="Disordered" evidence="1">
    <location>
        <begin position="223"/>
        <end position="270"/>
    </location>
</feature>
<feature type="region of interest" description="Disordered" evidence="1">
    <location>
        <begin position="689"/>
        <end position="1141"/>
    </location>
</feature>
<feature type="compositionally biased region" description="Basic and acidic residues" evidence="1">
    <location>
        <begin position="469"/>
        <end position="490"/>
    </location>
</feature>
<organism evidence="2 3">
    <name type="scientific">Phascolarctos cinereus</name>
    <name type="common">Koala</name>
    <dbReference type="NCBI Taxonomy" id="38626"/>
    <lineage>
        <taxon>Eukaryota</taxon>
        <taxon>Metazoa</taxon>
        <taxon>Chordata</taxon>
        <taxon>Craniata</taxon>
        <taxon>Vertebrata</taxon>
        <taxon>Euteleostomi</taxon>
        <taxon>Mammalia</taxon>
        <taxon>Metatheria</taxon>
        <taxon>Diprotodontia</taxon>
        <taxon>Phascolarctidae</taxon>
        <taxon>Phascolarctos</taxon>
    </lineage>
</organism>
<feature type="compositionally biased region" description="Low complexity" evidence="1">
    <location>
        <begin position="1046"/>
        <end position="1064"/>
    </location>
</feature>
<evidence type="ECO:0000313" key="3">
    <source>
        <dbReference type="RefSeq" id="XP_020826104.1"/>
    </source>
</evidence>
<dbReference type="KEGG" id="pcw:110196949"/>
<feature type="region of interest" description="Disordered" evidence="1">
    <location>
        <begin position="469"/>
        <end position="495"/>
    </location>
</feature>
<dbReference type="AlphaFoldDB" id="A0A6P5J534"/>
<dbReference type="Proteomes" id="UP000515140">
    <property type="component" value="Unplaced"/>
</dbReference>
<evidence type="ECO:0000256" key="1">
    <source>
        <dbReference type="SAM" id="MobiDB-lite"/>
    </source>
</evidence>
<feature type="compositionally biased region" description="Acidic residues" evidence="1">
    <location>
        <begin position="229"/>
        <end position="245"/>
    </location>
</feature>
<evidence type="ECO:0000313" key="2">
    <source>
        <dbReference type="Proteomes" id="UP000515140"/>
    </source>
</evidence>
<accession>A0A6P5J534</accession>
<dbReference type="RefSeq" id="XP_020826104.1">
    <property type="nucleotide sequence ID" value="XM_020970445.1"/>
</dbReference>
<feature type="compositionally biased region" description="Basic and acidic residues" evidence="1">
    <location>
        <begin position="763"/>
        <end position="786"/>
    </location>
</feature>
<feature type="compositionally biased region" description="Basic and acidic residues" evidence="1">
    <location>
        <begin position="246"/>
        <end position="258"/>
    </location>
</feature>
<dbReference type="InterPro" id="IPR031440">
    <property type="entry name" value="DUF4670"/>
</dbReference>
<dbReference type="FunCoup" id="A0A6P5J534">
    <property type="interactions" value="1"/>
</dbReference>
<feature type="compositionally biased region" description="Basic and acidic residues" evidence="1">
    <location>
        <begin position="1065"/>
        <end position="1078"/>
    </location>
</feature>
<name>A0A6P5J534_PHACI</name>
<dbReference type="Pfam" id="PF15709">
    <property type="entry name" value="DUF4670"/>
    <property type="match status" value="1"/>
</dbReference>